<dbReference type="AlphaFoldDB" id="A0A5M9JDM3"/>
<accession>A0A5M9JDM3</accession>
<sequence>MLIPPICMLTYEQLLLKSKSKNSQKLRQLTDDTKSIPSCITGSVPHLSDQDIQLRLPLQKPYSSKPAIAS</sequence>
<organism evidence="1 2">
    <name type="scientific">Monilinia fructicola</name>
    <name type="common">Brown rot fungus</name>
    <name type="synonym">Ciboria fructicola</name>
    <dbReference type="NCBI Taxonomy" id="38448"/>
    <lineage>
        <taxon>Eukaryota</taxon>
        <taxon>Fungi</taxon>
        <taxon>Dikarya</taxon>
        <taxon>Ascomycota</taxon>
        <taxon>Pezizomycotina</taxon>
        <taxon>Leotiomycetes</taxon>
        <taxon>Helotiales</taxon>
        <taxon>Sclerotiniaceae</taxon>
        <taxon>Monilinia</taxon>
    </lineage>
</organism>
<evidence type="ECO:0000313" key="1">
    <source>
        <dbReference type="EMBL" id="KAA8566730.1"/>
    </source>
</evidence>
<keyword evidence="2" id="KW-1185">Reference proteome</keyword>
<dbReference type="Proteomes" id="UP000322873">
    <property type="component" value="Unassembled WGS sequence"/>
</dbReference>
<name>A0A5M9JDM3_MONFR</name>
<evidence type="ECO:0000313" key="2">
    <source>
        <dbReference type="Proteomes" id="UP000322873"/>
    </source>
</evidence>
<proteinExistence type="predicted"/>
<reference evidence="1 2" key="1">
    <citation type="submission" date="2019-06" db="EMBL/GenBank/DDBJ databases">
        <title>Genome Sequence of the Brown Rot Fungal Pathogen Monilinia fructicola.</title>
        <authorList>
            <person name="De Miccolis Angelini R.M."/>
            <person name="Landi L."/>
            <person name="Abate D."/>
            <person name="Pollastro S."/>
            <person name="Romanazzi G."/>
            <person name="Faretra F."/>
        </authorList>
    </citation>
    <scope>NUCLEOTIDE SEQUENCE [LARGE SCALE GENOMIC DNA]</scope>
    <source>
        <strain evidence="1 2">Mfrc123</strain>
    </source>
</reference>
<dbReference type="EMBL" id="VICG01000012">
    <property type="protein sequence ID" value="KAA8566730.1"/>
    <property type="molecule type" value="Genomic_DNA"/>
</dbReference>
<comment type="caution">
    <text evidence="1">The sequence shown here is derived from an EMBL/GenBank/DDBJ whole genome shotgun (WGS) entry which is preliminary data.</text>
</comment>
<protein>
    <submittedName>
        <fullName evidence="1">Uncharacterized protein</fullName>
    </submittedName>
</protein>
<gene>
    <name evidence="1" type="ORF">EYC84_009261</name>
</gene>